<feature type="transmembrane region" description="Helical" evidence="1">
    <location>
        <begin position="96"/>
        <end position="114"/>
    </location>
</feature>
<sequence>MTYQEKKSIVTLFSTILIFVLYCLYMYPKYPGESADITEVFHYWGSFVLVLTLVSIVAHIIISIAFNVFFRVTTGEKEPAFEDELDKLIRLKSIRVSFAVFVIGFLLAMGSLVLDYPSKVMFMILIASGFASDVTGSLSRLYHYRRGV</sequence>
<keyword evidence="1" id="KW-0472">Membrane</keyword>
<gene>
    <name evidence="2" type="ORF">EAV92_21035</name>
</gene>
<keyword evidence="1" id="KW-0812">Transmembrane</keyword>
<feature type="transmembrane region" description="Helical" evidence="1">
    <location>
        <begin position="47"/>
        <end position="70"/>
    </location>
</feature>
<organism evidence="2 3">
    <name type="scientific">Cohnella candidum</name>
    <dbReference type="NCBI Taxonomy" id="2674991"/>
    <lineage>
        <taxon>Bacteria</taxon>
        <taxon>Bacillati</taxon>
        <taxon>Bacillota</taxon>
        <taxon>Bacilli</taxon>
        <taxon>Bacillales</taxon>
        <taxon>Paenibacillaceae</taxon>
        <taxon>Cohnella</taxon>
    </lineage>
</organism>
<evidence type="ECO:0008006" key="4">
    <source>
        <dbReference type="Google" id="ProtNLM"/>
    </source>
</evidence>
<protein>
    <recommendedName>
        <fullName evidence="4">DUF2178 domain-containing protein</fullName>
    </recommendedName>
</protein>
<evidence type="ECO:0000313" key="3">
    <source>
        <dbReference type="Proteomes" id="UP000269097"/>
    </source>
</evidence>
<evidence type="ECO:0000256" key="1">
    <source>
        <dbReference type="SAM" id="Phobius"/>
    </source>
</evidence>
<proteinExistence type="predicted"/>
<dbReference type="RefSeq" id="WP_123042894.1">
    <property type="nucleotide sequence ID" value="NZ_CP033433.1"/>
</dbReference>
<feature type="transmembrane region" description="Helical" evidence="1">
    <location>
        <begin position="120"/>
        <end position="142"/>
    </location>
</feature>
<name>A0A3G3K2R4_9BACL</name>
<dbReference type="AlphaFoldDB" id="A0A3G3K2R4"/>
<feature type="transmembrane region" description="Helical" evidence="1">
    <location>
        <begin position="9"/>
        <end position="27"/>
    </location>
</feature>
<dbReference type="Proteomes" id="UP000269097">
    <property type="component" value="Chromosome"/>
</dbReference>
<keyword evidence="1" id="KW-1133">Transmembrane helix</keyword>
<keyword evidence="3" id="KW-1185">Reference proteome</keyword>
<evidence type="ECO:0000313" key="2">
    <source>
        <dbReference type="EMBL" id="AYQ74814.1"/>
    </source>
</evidence>
<dbReference type="EMBL" id="CP033433">
    <property type="protein sequence ID" value="AYQ74814.1"/>
    <property type="molecule type" value="Genomic_DNA"/>
</dbReference>
<accession>A0A3G3K2R4</accession>
<reference evidence="2 3" key="1">
    <citation type="submission" date="2018-10" db="EMBL/GenBank/DDBJ databases">
        <title>Genome Sequence of Cohnella sp.</title>
        <authorList>
            <person name="Srinivasan S."/>
            <person name="Kim M.K."/>
        </authorList>
    </citation>
    <scope>NUCLEOTIDE SEQUENCE [LARGE SCALE GENOMIC DNA]</scope>
    <source>
        <strain evidence="2 3">18JY8-7</strain>
    </source>
</reference>
<dbReference type="KEGG" id="coh:EAV92_21035"/>